<dbReference type="PANTHER" id="PTHR34538">
    <property type="entry name" value="EXPRESSED PROTEIN"/>
    <property type="match status" value="1"/>
</dbReference>
<accession>A0AAN9E813</accession>
<dbReference type="Proteomes" id="UP001372338">
    <property type="component" value="Unassembled WGS sequence"/>
</dbReference>
<dbReference type="PANTHER" id="PTHR34538:SF10">
    <property type="entry name" value="GENOME ASSEMBLY, CHROMOSOME: A06"/>
    <property type="match status" value="1"/>
</dbReference>
<evidence type="ECO:0000313" key="2">
    <source>
        <dbReference type="Proteomes" id="UP001372338"/>
    </source>
</evidence>
<dbReference type="EMBL" id="JAYWIO010000008">
    <property type="protein sequence ID" value="KAK7246563.1"/>
    <property type="molecule type" value="Genomic_DNA"/>
</dbReference>
<protein>
    <submittedName>
        <fullName evidence="1">Uncharacterized protein</fullName>
    </submittedName>
</protein>
<organism evidence="1 2">
    <name type="scientific">Crotalaria pallida</name>
    <name type="common">Smooth rattlebox</name>
    <name type="synonym">Crotalaria striata</name>
    <dbReference type="NCBI Taxonomy" id="3830"/>
    <lineage>
        <taxon>Eukaryota</taxon>
        <taxon>Viridiplantae</taxon>
        <taxon>Streptophyta</taxon>
        <taxon>Embryophyta</taxon>
        <taxon>Tracheophyta</taxon>
        <taxon>Spermatophyta</taxon>
        <taxon>Magnoliopsida</taxon>
        <taxon>eudicotyledons</taxon>
        <taxon>Gunneridae</taxon>
        <taxon>Pentapetalae</taxon>
        <taxon>rosids</taxon>
        <taxon>fabids</taxon>
        <taxon>Fabales</taxon>
        <taxon>Fabaceae</taxon>
        <taxon>Papilionoideae</taxon>
        <taxon>50 kb inversion clade</taxon>
        <taxon>genistoids sensu lato</taxon>
        <taxon>core genistoids</taxon>
        <taxon>Crotalarieae</taxon>
        <taxon>Crotalaria</taxon>
    </lineage>
</organism>
<gene>
    <name evidence="1" type="ORF">RIF29_41432</name>
</gene>
<sequence length="166" mass="19504">MWWQKVIRESPHGFCLGFVWETKQFRSQKGWKVNVKSSPSTFKYGRCILLSTLTLQYSDLFYIMDLLGSFEWFNAYGKKRCKSLFWRTRAAVKKALKRGGKKKQLKFQYDPSSYALNFDDGCSHFDIRDAAKKFMADARVQELTDMNNNSNTNNTTWVFVLLVKTM</sequence>
<name>A0AAN9E813_CROPI</name>
<evidence type="ECO:0000313" key="1">
    <source>
        <dbReference type="EMBL" id="KAK7246563.1"/>
    </source>
</evidence>
<comment type="caution">
    <text evidence="1">The sequence shown here is derived from an EMBL/GenBank/DDBJ whole genome shotgun (WGS) entry which is preliminary data.</text>
</comment>
<reference evidence="1 2" key="1">
    <citation type="submission" date="2024-01" db="EMBL/GenBank/DDBJ databases">
        <title>The genomes of 5 underutilized Papilionoideae crops provide insights into root nodulation and disease resistanc.</title>
        <authorList>
            <person name="Yuan L."/>
        </authorList>
    </citation>
    <scope>NUCLEOTIDE SEQUENCE [LARGE SCALE GENOMIC DNA]</scope>
    <source>
        <strain evidence="1">ZHUSHIDOU_FW_LH</strain>
        <tissue evidence="1">Leaf</tissue>
    </source>
</reference>
<dbReference type="AlphaFoldDB" id="A0AAN9E813"/>
<keyword evidence="2" id="KW-1185">Reference proteome</keyword>
<proteinExistence type="predicted"/>